<dbReference type="PROSITE" id="PS00136">
    <property type="entry name" value="SUBTILASE_ASP"/>
    <property type="match status" value="1"/>
</dbReference>
<feature type="domain" description="Fervidolysin-like N-terminal prodomain" evidence="10">
    <location>
        <begin position="222"/>
        <end position="297"/>
    </location>
</feature>
<dbReference type="EMBL" id="JBHMDO010000010">
    <property type="protein sequence ID" value="MFB9325459.1"/>
    <property type="molecule type" value="Genomic_DNA"/>
</dbReference>
<feature type="domain" description="Peptidase S8/S53" evidence="9">
    <location>
        <begin position="341"/>
        <end position="585"/>
    </location>
</feature>
<dbReference type="Pfam" id="PF00082">
    <property type="entry name" value="Peptidase_S8"/>
    <property type="match status" value="1"/>
</dbReference>
<dbReference type="PANTHER" id="PTHR43806:SF11">
    <property type="entry name" value="CEREVISIN-RELATED"/>
    <property type="match status" value="1"/>
</dbReference>
<evidence type="ECO:0000313" key="12">
    <source>
        <dbReference type="Proteomes" id="UP001589747"/>
    </source>
</evidence>
<dbReference type="PROSITE" id="PS51892">
    <property type="entry name" value="SUBTILASE"/>
    <property type="match status" value="1"/>
</dbReference>
<dbReference type="InterPro" id="IPR050131">
    <property type="entry name" value="Peptidase_S8_subtilisin-like"/>
</dbReference>
<evidence type="ECO:0000256" key="6">
    <source>
        <dbReference type="ARBA" id="ARBA00022825"/>
    </source>
</evidence>
<dbReference type="CDD" id="cd07484">
    <property type="entry name" value="Peptidases_S8_Thermitase_like"/>
    <property type="match status" value="1"/>
</dbReference>
<protein>
    <submittedName>
        <fullName evidence="11">S8 family peptidase</fullName>
        <ecNumber evidence="11">3.4.-.-</ecNumber>
    </submittedName>
</protein>
<evidence type="ECO:0000256" key="8">
    <source>
        <dbReference type="RuleBase" id="RU003355"/>
    </source>
</evidence>
<dbReference type="InterPro" id="IPR036852">
    <property type="entry name" value="Peptidase_S8/S53_dom_sf"/>
</dbReference>
<name>A0ABV5KJX4_9BACL</name>
<organism evidence="11 12">
    <name type="scientific">Paenibacillus aurantiacus</name>
    <dbReference type="NCBI Taxonomy" id="1936118"/>
    <lineage>
        <taxon>Bacteria</taxon>
        <taxon>Bacillati</taxon>
        <taxon>Bacillota</taxon>
        <taxon>Bacilli</taxon>
        <taxon>Bacillales</taxon>
        <taxon>Paenibacillaceae</taxon>
        <taxon>Paenibacillus</taxon>
    </lineage>
</organism>
<dbReference type="InterPro" id="IPR023828">
    <property type="entry name" value="Peptidase_S8_Ser-AS"/>
</dbReference>
<dbReference type="Proteomes" id="UP001589747">
    <property type="component" value="Unassembled WGS sequence"/>
</dbReference>
<keyword evidence="12" id="KW-1185">Reference proteome</keyword>
<evidence type="ECO:0000256" key="5">
    <source>
        <dbReference type="ARBA" id="ARBA00022801"/>
    </source>
</evidence>
<gene>
    <name evidence="11" type="ORF">ACFFSY_05935</name>
</gene>
<feature type="active site" description="Charge relay system" evidence="7">
    <location>
        <position position="383"/>
    </location>
</feature>
<comment type="caution">
    <text evidence="11">The sequence shown here is derived from an EMBL/GenBank/DDBJ whole genome shotgun (WGS) entry which is preliminary data.</text>
</comment>
<evidence type="ECO:0000256" key="4">
    <source>
        <dbReference type="ARBA" id="ARBA00022670"/>
    </source>
</evidence>
<dbReference type="RefSeq" id="WP_377491317.1">
    <property type="nucleotide sequence ID" value="NZ_JBHMDO010000010.1"/>
</dbReference>
<evidence type="ECO:0000256" key="2">
    <source>
        <dbReference type="ARBA" id="ARBA00011073"/>
    </source>
</evidence>
<dbReference type="PROSITE" id="PS00137">
    <property type="entry name" value="SUBTILASE_HIS"/>
    <property type="match status" value="1"/>
</dbReference>
<dbReference type="InterPro" id="IPR054399">
    <property type="entry name" value="Fervidolysin-like_N_prodom"/>
</dbReference>
<dbReference type="Pfam" id="PF22148">
    <property type="entry name" value="Fervidolysin_NPro-like"/>
    <property type="match status" value="1"/>
</dbReference>
<accession>A0ABV5KJX4</accession>
<keyword evidence="4 7" id="KW-0645">Protease</keyword>
<keyword evidence="3" id="KW-0964">Secreted</keyword>
<dbReference type="SUPFAM" id="SSF52743">
    <property type="entry name" value="Subtilisin-like"/>
    <property type="match status" value="1"/>
</dbReference>
<proteinExistence type="inferred from homology"/>
<comment type="subcellular location">
    <subcellularLocation>
        <location evidence="1">Secreted</location>
    </subcellularLocation>
</comment>
<dbReference type="GO" id="GO:0016787">
    <property type="term" value="F:hydrolase activity"/>
    <property type="evidence" value="ECO:0007669"/>
    <property type="project" value="UniProtKB-KW"/>
</dbReference>
<evidence type="ECO:0000259" key="9">
    <source>
        <dbReference type="Pfam" id="PF00082"/>
    </source>
</evidence>
<reference evidence="11 12" key="1">
    <citation type="submission" date="2024-09" db="EMBL/GenBank/DDBJ databases">
        <authorList>
            <person name="Sun Q."/>
            <person name="Mori K."/>
        </authorList>
    </citation>
    <scope>NUCLEOTIDE SEQUENCE [LARGE SCALE GENOMIC DNA]</scope>
    <source>
        <strain evidence="11 12">TISTR 2452</strain>
    </source>
</reference>
<evidence type="ECO:0000313" key="11">
    <source>
        <dbReference type="EMBL" id="MFB9325459.1"/>
    </source>
</evidence>
<dbReference type="InterPro" id="IPR000209">
    <property type="entry name" value="Peptidase_S8/S53_dom"/>
</dbReference>
<feature type="active site" description="Charge relay system" evidence="7">
    <location>
        <position position="537"/>
    </location>
</feature>
<evidence type="ECO:0000256" key="1">
    <source>
        <dbReference type="ARBA" id="ARBA00004613"/>
    </source>
</evidence>
<dbReference type="InterPro" id="IPR022398">
    <property type="entry name" value="Peptidase_S8_His-AS"/>
</dbReference>
<comment type="similarity">
    <text evidence="2 7 8">Belongs to the peptidase S8 family.</text>
</comment>
<keyword evidence="5 7" id="KW-0378">Hydrolase</keyword>
<dbReference type="PANTHER" id="PTHR43806">
    <property type="entry name" value="PEPTIDASE S8"/>
    <property type="match status" value="1"/>
</dbReference>
<dbReference type="EC" id="3.4.-.-" evidence="11"/>
<keyword evidence="6 7" id="KW-0720">Serine protease</keyword>
<dbReference type="PRINTS" id="PR00723">
    <property type="entry name" value="SUBTILISIN"/>
</dbReference>
<feature type="active site" description="Charge relay system" evidence="7">
    <location>
        <position position="350"/>
    </location>
</feature>
<evidence type="ECO:0000259" key="10">
    <source>
        <dbReference type="Pfam" id="PF22148"/>
    </source>
</evidence>
<dbReference type="InterPro" id="IPR034084">
    <property type="entry name" value="Thermitase-like_dom"/>
</dbReference>
<sequence>MRRKWIGWFAAAAAVAFLIPITPWFGAPTDNDHNLKRLQADQAKTLNAHHEHTMKIRAVQEDMKATAMLCSSECSINFRKLMTSSTKGKARSEHLRQMMDKHKQMVYVQWLQNGETTTQGVVPYPQFPDMSEALAVALANLKQGKEFHSNTIEPGGHRYVVMTVPSLRMKGDGVVGIIRQDLVNNIGMHQRRNLRLVPYPAEGKYKIESVKPNTMQDTTVNSGEDNGNASHYHINEVVVKFRQTPTDADLAKIKRDLAAQFVRKLGYTYVIRSQHHLTEDMMAYLKKNWDVLYVEPHYLYLTNDTAVNANRSIVPNDVLYSDYQWNLPSIETEKGWSVSKGSGVLIGVLDTGVQLDHPDLVGKLAKGNNMVSPDSPSDDDVGHGTHVAGIIAANVNNNEGVAGISWYNKVLPVKVLDASGAGSTYSVAEGLIWATDNGAKVINMSLGNYAQAEFLHDAVKYAYDHDVVLIAASGNDNTERPGFPAAYPEVLAVASTDPDGAKSSFSNYGDYIDVAAPGASIASTYPGSQYAALSGTSMASPHVAALAGLIRSLNPKLSNKEVMDIMRHTARDLGKPGKDPYFGYGQIDIVRALEAAKSAKISP</sequence>
<evidence type="ECO:0000256" key="3">
    <source>
        <dbReference type="ARBA" id="ARBA00022525"/>
    </source>
</evidence>
<dbReference type="PROSITE" id="PS00138">
    <property type="entry name" value="SUBTILASE_SER"/>
    <property type="match status" value="1"/>
</dbReference>
<dbReference type="Gene3D" id="3.40.50.200">
    <property type="entry name" value="Peptidase S8/S53 domain"/>
    <property type="match status" value="1"/>
</dbReference>
<dbReference type="InterPro" id="IPR015500">
    <property type="entry name" value="Peptidase_S8_subtilisin-rel"/>
</dbReference>
<dbReference type="InterPro" id="IPR023827">
    <property type="entry name" value="Peptidase_S8_Asp-AS"/>
</dbReference>
<evidence type="ECO:0000256" key="7">
    <source>
        <dbReference type="PROSITE-ProRule" id="PRU01240"/>
    </source>
</evidence>